<feature type="binding site" evidence="4">
    <location>
        <position position="169"/>
    </location>
    <ligand>
        <name>substrate</name>
    </ligand>
</feature>
<dbReference type="GO" id="GO:0008813">
    <property type="term" value="F:chorismate lyase activity"/>
    <property type="evidence" value="ECO:0007669"/>
    <property type="project" value="UniProtKB-UniRule"/>
</dbReference>
<dbReference type="PANTHER" id="PTHR38683:SF1">
    <property type="entry name" value="CHORISMATE PYRUVATE-LYASE"/>
    <property type="match status" value="1"/>
</dbReference>
<dbReference type="InterPro" id="IPR028978">
    <property type="entry name" value="Chorismate_lyase_/UTRA_dom_sf"/>
</dbReference>
<dbReference type="InterPro" id="IPR007440">
    <property type="entry name" value="Chorismate--pyruvate_lyase"/>
</dbReference>
<evidence type="ECO:0000313" key="6">
    <source>
        <dbReference type="Proteomes" id="UP000092544"/>
    </source>
</evidence>
<sequence length="176" mass="20410">MQLNHHLTLALHYRWQPLKQINKQQIPASLWFWLTTSQSITAELKKRGQLTVEVIEDAWGKATPREKRRLSMKPRDAARVRTVLLKVDGRTVIYARSIIPANALRGHWRQVKHLHHKPLGGYLFKHRALKRSPIEVAALPKGLFTNHHTKIWARRSVFQQFGSGILVSEAFFETMA</sequence>
<comment type="similarity">
    <text evidence="4">Belongs to the UbiC family.</text>
</comment>
<keyword evidence="2 4" id="KW-0831">Ubiquinone biosynthesis</keyword>
<comment type="pathway">
    <text evidence="4">Cofactor biosynthesis; ubiquinone biosynthesis.</text>
</comment>
<comment type="catalytic activity">
    <reaction evidence="4">
        <text>chorismate = 4-hydroxybenzoate + pyruvate</text>
        <dbReference type="Rhea" id="RHEA:16505"/>
        <dbReference type="ChEBI" id="CHEBI:15361"/>
        <dbReference type="ChEBI" id="CHEBI:17879"/>
        <dbReference type="ChEBI" id="CHEBI:29748"/>
        <dbReference type="EC" id="4.1.3.40"/>
    </reaction>
</comment>
<organism evidence="5 6">
    <name type="scientific">Marinomonas spartinae</name>
    <dbReference type="NCBI Taxonomy" id="1792290"/>
    <lineage>
        <taxon>Bacteria</taxon>
        <taxon>Pseudomonadati</taxon>
        <taxon>Pseudomonadota</taxon>
        <taxon>Gammaproteobacteria</taxon>
        <taxon>Oceanospirillales</taxon>
        <taxon>Oceanospirillaceae</taxon>
        <taxon>Marinomonas</taxon>
    </lineage>
</organism>
<dbReference type="HAMAP" id="MF_01632">
    <property type="entry name" value="UbiC"/>
    <property type="match status" value="1"/>
</dbReference>
<evidence type="ECO:0000256" key="4">
    <source>
        <dbReference type="HAMAP-Rule" id="MF_01632"/>
    </source>
</evidence>
<accession>A0A1A8T2L1</accession>
<evidence type="ECO:0000313" key="5">
    <source>
        <dbReference type="EMBL" id="SBS24911.1"/>
    </source>
</evidence>
<dbReference type="Gene3D" id="3.40.1410.10">
    <property type="entry name" value="Chorismate lyase-like"/>
    <property type="match status" value="1"/>
</dbReference>
<comment type="caution">
    <text evidence="4">Lacks conserved residue(s) required for the propagation of feature annotation.</text>
</comment>
<name>A0A1A8T2L1_9GAMM</name>
<keyword evidence="3 4" id="KW-0456">Lyase</keyword>
<dbReference type="AlphaFoldDB" id="A0A1A8T2L1"/>
<keyword evidence="4 5" id="KW-0670">Pyruvate</keyword>
<dbReference type="UniPathway" id="UPA00232"/>
<dbReference type="Pfam" id="PF04345">
    <property type="entry name" value="Chor_lyase"/>
    <property type="match status" value="1"/>
</dbReference>
<dbReference type="RefSeq" id="WP_067011650.1">
    <property type="nucleotide sequence ID" value="NZ_FLOB01000001.1"/>
</dbReference>
<dbReference type="GO" id="GO:0005829">
    <property type="term" value="C:cytosol"/>
    <property type="evidence" value="ECO:0007669"/>
    <property type="project" value="TreeGrafter"/>
</dbReference>
<dbReference type="SUPFAM" id="SSF64288">
    <property type="entry name" value="Chorismate lyase-like"/>
    <property type="match status" value="1"/>
</dbReference>
<feature type="binding site" evidence="4">
    <location>
        <position position="81"/>
    </location>
    <ligand>
        <name>substrate</name>
    </ligand>
</feature>
<dbReference type="GO" id="GO:0006744">
    <property type="term" value="P:ubiquinone biosynthetic process"/>
    <property type="evidence" value="ECO:0007669"/>
    <property type="project" value="UniProtKB-UniRule"/>
</dbReference>
<keyword evidence="6" id="KW-1185">Reference proteome</keyword>
<dbReference type="PANTHER" id="PTHR38683">
    <property type="entry name" value="CHORISMATE PYRUVATE-LYASE"/>
    <property type="match status" value="1"/>
</dbReference>
<evidence type="ECO:0000256" key="1">
    <source>
        <dbReference type="ARBA" id="ARBA00022490"/>
    </source>
</evidence>
<reference evidence="5 6" key="1">
    <citation type="submission" date="2016-06" db="EMBL/GenBank/DDBJ databases">
        <authorList>
            <person name="Kjaerup R.B."/>
            <person name="Dalgaard T.S."/>
            <person name="Juul-Madsen H.R."/>
        </authorList>
    </citation>
    <scope>NUCLEOTIDE SEQUENCE [LARGE SCALE GENOMIC DNA]</scope>
    <source>
        <strain evidence="5 6">CECT 8886</strain>
    </source>
</reference>
<comment type="function">
    <text evidence="4">Removes the pyruvyl group from chorismate, with concomitant aromatization of the ring, to provide 4-hydroxybenzoate (4HB) for the ubiquinone pathway.</text>
</comment>
<keyword evidence="1 4" id="KW-0963">Cytoplasm</keyword>
<dbReference type="STRING" id="1792290.MSP8886_00114"/>
<dbReference type="OrthoDB" id="9789493at2"/>
<comment type="subcellular location">
    <subcellularLocation>
        <location evidence="4">Cytoplasm</location>
    </subcellularLocation>
</comment>
<dbReference type="Proteomes" id="UP000092544">
    <property type="component" value="Unassembled WGS sequence"/>
</dbReference>
<proteinExistence type="inferred from homology"/>
<evidence type="ECO:0000256" key="2">
    <source>
        <dbReference type="ARBA" id="ARBA00022688"/>
    </source>
</evidence>
<gene>
    <name evidence="4 5" type="primary">ubiC</name>
    <name evidence="5" type="ORF">MSP8886_00114</name>
</gene>
<dbReference type="EMBL" id="FLOB01000001">
    <property type="protein sequence ID" value="SBS24911.1"/>
    <property type="molecule type" value="Genomic_DNA"/>
</dbReference>
<dbReference type="EC" id="4.1.3.40" evidence="4"/>
<dbReference type="GO" id="GO:0042866">
    <property type="term" value="P:pyruvate biosynthetic process"/>
    <property type="evidence" value="ECO:0007669"/>
    <property type="project" value="UniProtKB-UniRule"/>
</dbReference>
<evidence type="ECO:0000256" key="3">
    <source>
        <dbReference type="ARBA" id="ARBA00023239"/>
    </source>
</evidence>
<protein>
    <recommendedName>
        <fullName evidence="4">Probable chorismate pyruvate-lyase</fullName>
        <shortName evidence="4">CL</shortName>
        <shortName evidence="4">CPL</shortName>
        <ecNumber evidence="4">4.1.3.40</ecNumber>
    </recommendedName>
</protein>
<feature type="binding site" evidence="4">
    <location>
        <position position="119"/>
    </location>
    <ligand>
        <name>substrate</name>
    </ligand>
</feature>